<dbReference type="AlphaFoldDB" id="A0AA38HB77"/>
<dbReference type="PROSITE" id="PS01251">
    <property type="entry name" value="PCNA_1"/>
    <property type="match status" value="1"/>
</dbReference>
<dbReference type="GO" id="GO:0070987">
    <property type="term" value="P:error-free translesion synthesis"/>
    <property type="evidence" value="ECO:0007669"/>
    <property type="project" value="UniProtKB-ARBA"/>
</dbReference>
<dbReference type="InterPro" id="IPR022659">
    <property type="entry name" value="Pr_cel_nuc_antig_CS"/>
</dbReference>
<evidence type="ECO:0000256" key="6">
    <source>
        <dbReference type="ARBA" id="ARBA00054163"/>
    </source>
</evidence>
<dbReference type="RefSeq" id="XP_052946965.1">
    <property type="nucleotide sequence ID" value="XM_053093664.1"/>
</dbReference>
<comment type="function">
    <text evidence="7">This protein is an auxiliary protein of DNA polymerase delta and is involved in the control of eukaryotic DNA replication by increasing the polymerase's processivity during elongation of the leading strand.</text>
</comment>
<comment type="function">
    <text evidence="6">This protein is an auxiliary protein of DNA polymerase delta and is involved in the control of eukaryotic DNA replication by increasing the polymerase's processibility during elongation of the leading strand. Involved in DNA repair.</text>
</comment>
<evidence type="ECO:0000256" key="4">
    <source>
        <dbReference type="ARBA" id="ARBA00023125"/>
    </source>
</evidence>
<dbReference type="Gene3D" id="3.10.150.10">
    <property type="entry name" value="DNA Polymerase III, subunit A, domain 2"/>
    <property type="match status" value="3"/>
</dbReference>
<name>A0AA38HB77_9TREE</name>
<proteinExistence type="inferred from homology"/>
<feature type="compositionally biased region" description="Acidic residues" evidence="9">
    <location>
        <begin position="206"/>
        <end position="242"/>
    </location>
</feature>
<dbReference type="Proteomes" id="UP001164286">
    <property type="component" value="Unassembled WGS sequence"/>
</dbReference>
<dbReference type="SUPFAM" id="SSF55979">
    <property type="entry name" value="DNA clamp"/>
    <property type="match status" value="2"/>
</dbReference>
<dbReference type="InterPro" id="IPR022648">
    <property type="entry name" value="Pr_cel_nuc_antig_N"/>
</dbReference>
<accession>A0AA38HB77</accession>
<reference evidence="12" key="1">
    <citation type="journal article" date="2022" name="G3 (Bethesda)">
        <title>High quality genome of the basidiomycete yeast Dioszegia hungarica PDD-24b-2 isolated from cloud water.</title>
        <authorList>
            <person name="Jarrige D."/>
            <person name="Haridas S."/>
            <person name="Bleykasten-Grosshans C."/>
            <person name="Joly M."/>
            <person name="Nadalig T."/>
            <person name="Sancelme M."/>
            <person name="Vuilleumier S."/>
            <person name="Grigoriev I.V."/>
            <person name="Amato P."/>
            <person name="Bringel F."/>
        </authorList>
    </citation>
    <scope>NUCLEOTIDE SEQUENCE</scope>
    <source>
        <strain evidence="12">PDD-24b-2</strain>
    </source>
</reference>
<keyword evidence="13" id="KW-1185">Reference proteome</keyword>
<dbReference type="CDD" id="cd00577">
    <property type="entry name" value="PCNA"/>
    <property type="match status" value="1"/>
</dbReference>
<dbReference type="GO" id="GO:0006275">
    <property type="term" value="P:regulation of DNA replication"/>
    <property type="evidence" value="ECO:0007669"/>
    <property type="project" value="InterPro"/>
</dbReference>
<dbReference type="GO" id="GO:0006298">
    <property type="term" value="P:mismatch repair"/>
    <property type="evidence" value="ECO:0007669"/>
    <property type="project" value="TreeGrafter"/>
</dbReference>
<feature type="domain" description="Proliferating cell nuclear antigen PCNA C-terminal" evidence="11">
    <location>
        <begin position="127"/>
        <end position="186"/>
    </location>
</feature>
<evidence type="ECO:0000256" key="2">
    <source>
        <dbReference type="ARBA" id="ARBA00010462"/>
    </source>
</evidence>
<evidence type="ECO:0000256" key="1">
    <source>
        <dbReference type="ARBA" id="ARBA00004123"/>
    </source>
</evidence>
<evidence type="ECO:0000256" key="8">
    <source>
        <dbReference type="RuleBase" id="RU003671"/>
    </source>
</evidence>
<dbReference type="NCBIfam" id="TIGR00590">
    <property type="entry name" value="pcna"/>
    <property type="match status" value="1"/>
</dbReference>
<dbReference type="PROSITE" id="PS00293">
    <property type="entry name" value="PCNA_2"/>
    <property type="match status" value="1"/>
</dbReference>
<dbReference type="GO" id="GO:0006272">
    <property type="term" value="P:leading strand elongation"/>
    <property type="evidence" value="ECO:0007669"/>
    <property type="project" value="TreeGrafter"/>
</dbReference>
<comment type="caution">
    <text evidence="12">The sequence shown here is derived from an EMBL/GenBank/DDBJ whole genome shotgun (WGS) entry which is preliminary data.</text>
</comment>
<dbReference type="Pfam" id="PF00705">
    <property type="entry name" value="PCNA_N"/>
    <property type="match status" value="1"/>
</dbReference>
<dbReference type="PANTHER" id="PTHR11352">
    <property type="entry name" value="PROLIFERATING CELL NUCLEAR ANTIGEN"/>
    <property type="match status" value="1"/>
</dbReference>
<dbReference type="PRINTS" id="PR00339">
    <property type="entry name" value="PCNACYCLIN"/>
</dbReference>
<sequence length="337" mass="36611">MLEARVKQASVLKKLLDAIKELVTDGNLDCTDEGIALQAMDNSHVALVSLKLAAEQFESYRCDRNMPLGVNLTSLTKILKCAKDNDVVTLKAADDADSLGLVFESPKEDRVGEYEMKLMDIDQEHLGIPDTQYDATITMSSAEFQRICRDLGALGESVKIEASKEGVRFSCEGEVGNGSVLLKQSAGRDAGGASGSGAKKPKRDPDEENEVAEGQEVDEEQEDEKPIVDEEGEDEQEDEEEEVKPKKRKSNGKAAAKPAKKGKTAAAADDSDVGVSIILEKQVSLTFSLKYLSNFAKSAPLAKEVSLNMSNDVPLLVQFEFEQGSLQFFLAPKISDE</sequence>
<dbReference type="FunFam" id="3.10.150.10:FF:000008">
    <property type="entry name" value="Proliferating cell nuclear antigen"/>
    <property type="match status" value="1"/>
</dbReference>
<feature type="region of interest" description="Disordered" evidence="9">
    <location>
        <begin position="182"/>
        <end position="267"/>
    </location>
</feature>
<dbReference type="HAMAP" id="MF_00317">
    <property type="entry name" value="DNApol_clamp_arch"/>
    <property type="match status" value="1"/>
</dbReference>
<dbReference type="GO" id="GO:0043626">
    <property type="term" value="C:PCNA complex"/>
    <property type="evidence" value="ECO:0007669"/>
    <property type="project" value="UniProtKB-ARBA"/>
</dbReference>
<dbReference type="InterPro" id="IPR022649">
    <property type="entry name" value="Pr_cel_nuc_antig_C"/>
</dbReference>
<evidence type="ECO:0000259" key="11">
    <source>
        <dbReference type="Pfam" id="PF02747"/>
    </source>
</evidence>
<dbReference type="GeneID" id="77732869"/>
<dbReference type="GO" id="GO:0003677">
    <property type="term" value="F:DNA binding"/>
    <property type="evidence" value="ECO:0007669"/>
    <property type="project" value="UniProtKB-KW"/>
</dbReference>
<protein>
    <recommendedName>
        <fullName evidence="7">DNA sliding clamp PCNA</fullName>
    </recommendedName>
</protein>
<evidence type="ECO:0000256" key="9">
    <source>
        <dbReference type="SAM" id="MobiDB-lite"/>
    </source>
</evidence>
<dbReference type="Pfam" id="PF02747">
    <property type="entry name" value="PCNA_C"/>
    <property type="match status" value="2"/>
</dbReference>
<dbReference type="GO" id="GO:0030337">
    <property type="term" value="F:DNA polymerase processivity factor activity"/>
    <property type="evidence" value="ECO:0007669"/>
    <property type="project" value="InterPro"/>
</dbReference>
<dbReference type="GO" id="GO:0006273">
    <property type="term" value="P:lagging strand elongation"/>
    <property type="evidence" value="ECO:0007669"/>
    <property type="project" value="UniProtKB-ARBA"/>
</dbReference>
<evidence type="ECO:0000256" key="5">
    <source>
        <dbReference type="ARBA" id="ARBA00023242"/>
    </source>
</evidence>
<comment type="subcellular location">
    <subcellularLocation>
        <location evidence="1 7">Nucleus</location>
    </subcellularLocation>
</comment>
<organism evidence="12 13">
    <name type="scientific">Dioszegia hungarica</name>
    <dbReference type="NCBI Taxonomy" id="4972"/>
    <lineage>
        <taxon>Eukaryota</taxon>
        <taxon>Fungi</taxon>
        <taxon>Dikarya</taxon>
        <taxon>Basidiomycota</taxon>
        <taxon>Agaricomycotina</taxon>
        <taxon>Tremellomycetes</taxon>
        <taxon>Tremellales</taxon>
        <taxon>Bulleribasidiaceae</taxon>
        <taxon>Dioszegia</taxon>
    </lineage>
</organism>
<dbReference type="FunFam" id="3.10.150.10:FF:000006">
    <property type="entry name" value="Proliferating cell nuclear antigen"/>
    <property type="match status" value="1"/>
</dbReference>
<dbReference type="InterPro" id="IPR000730">
    <property type="entry name" value="Pr_cel_nuc_antig"/>
</dbReference>
<feature type="domain" description="Proliferating cell nuclear antigen PCNA N-terminal" evidence="10">
    <location>
        <begin position="1"/>
        <end position="124"/>
    </location>
</feature>
<evidence type="ECO:0000256" key="3">
    <source>
        <dbReference type="ARBA" id="ARBA00022705"/>
    </source>
</evidence>
<keyword evidence="3 8" id="KW-0235">DNA replication</keyword>
<dbReference type="PANTHER" id="PTHR11352:SF0">
    <property type="entry name" value="PROLIFERATING CELL NUCLEAR ANTIGEN"/>
    <property type="match status" value="1"/>
</dbReference>
<dbReference type="EMBL" id="JAKWFO010000005">
    <property type="protein sequence ID" value="KAI9637188.1"/>
    <property type="molecule type" value="Genomic_DNA"/>
</dbReference>
<evidence type="ECO:0000313" key="13">
    <source>
        <dbReference type="Proteomes" id="UP001164286"/>
    </source>
</evidence>
<dbReference type="InterPro" id="IPR046938">
    <property type="entry name" value="DNA_clamp_sf"/>
</dbReference>
<gene>
    <name evidence="12" type="ORF">MKK02DRAFT_45900</name>
</gene>
<feature type="domain" description="Proliferating cell nuclear antigen PCNA C-terminal" evidence="11">
    <location>
        <begin position="265"/>
        <end position="333"/>
    </location>
</feature>
<comment type="similarity">
    <text evidence="2 8">Belongs to the PCNA family.</text>
</comment>
<evidence type="ECO:0000259" key="10">
    <source>
        <dbReference type="Pfam" id="PF00705"/>
    </source>
</evidence>
<keyword evidence="5 7" id="KW-0539">Nucleus</keyword>
<evidence type="ECO:0000313" key="12">
    <source>
        <dbReference type="EMBL" id="KAI9637188.1"/>
    </source>
</evidence>
<evidence type="ECO:0000256" key="7">
    <source>
        <dbReference type="RuleBase" id="RU000641"/>
    </source>
</evidence>
<keyword evidence="4 8" id="KW-0238">DNA-binding</keyword>